<evidence type="ECO:0000256" key="3">
    <source>
        <dbReference type="RuleBase" id="RU000489"/>
    </source>
</evidence>
<keyword evidence="5" id="KW-0732">Signal</keyword>
<dbReference type="InterPro" id="IPR017853">
    <property type="entry name" value="GH"/>
</dbReference>
<feature type="signal peptide" evidence="5">
    <location>
        <begin position="1"/>
        <end position="26"/>
    </location>
</feature>
<dbReference type="PROSITE" id="PS51910">
    <property type="entry name" value="GH18_2"/>
    <property type="match status" value="1"/>
</dbReference>
<feature type="domain" description="GH18" evidence="6">
    <location>
        <begin position="38"/>
        <end position="412"/>
    </location>
</feature>
<dbReference type="SMART" id="SM00636">
    <property type="entry name" value="Glyco_18"/>
    <property type="match status" value="1"/>
</dbReference>
<dbReference type="PANTHER" id="PTHR11177">
    <property type="entry name" value="CHITINASE"/>
    <property type="match status" value="1"/>
</dbReference>
<dbReference type="CDD" id="cd02872">
    <property type="entry name" value="GH18_chitolectin_chitotriosidase"/>
    <property type="match status" value="1"/>
</dbReference>
<keyword evidence="2 3" id="KW-0326">Glycosidase</keyword>
<feature type="chain" id="PRO_5045552832" evidence="5">
    <location>
        <begin position="27"/>
        <end position="444"/>
    </location>
</feature>
<dbReference type="InterPro" id="IPR029070">
    <property type="entry name" value="Chitinase_insertion_sf"/>
</dbReference>
<dbReference type="InterPro" id="IPR050314">
    <property type="entry name" value="Glycosyl_Hydrlase_18"/>
</dbReference>
<dbReference type="SUPFAM" id="SSF51445">
    <property type="entry name" value="(Trans)glycosidases"/>
    <property type="match status" value="1"/>
</dbReference>
<evidence type="ECO:0000313" key="8">
    <source>
        <dbReference type="Proteomes" id="UP001307889"/>
    </source>
</evidence>
<name>A0ABN7ASH5_9HEMI</name>
<evidence type="ECO:0000259" key="6">
    <source>
        <dbReference type="PROSITE" id="PS51910"/>
    </source>
</evidence>
<dbReference type="Gene3D" id="3.20.20.80">
    <property type="entry name" value="Glycosidases"/>
    <property type="match status" value="1"/>
</dbReference>
<organism evidence="7 8">
    <name type="scientific">Nesidiocoris tenuis</name>
    <dbReference type="NCBI Taxonomy" id="355587"/>
    <lineage>
        <taxon>Eukaryota</taxon>
        <taxon>Metazoa</taxon>
        <taxon>Ecdysozoa</taxon>
        <taxon>Arthropoda</taxon>
        <taxon>Hexapoda</taxon>
        <taxon>Insecta</taxon>
        <taxon>Pterygota</taxon>
        <taxon>Neoptera</taxon>
        <taxon>Paraneoptera</taxon>
        <taxon>Hemiptera</taxon>
        <taxon>Heteroptera</taxon>
        <taxon>Panheteroptera</taxon>
        <taxon>Cimicomorpha</taxon>
        <taxon>Miridae</taxon>
        <taxon>Dicyphina</taxon>
        <taxon>Nesidiocoris</taxon>
    </lineage>
</organism>
<dbReference type="Gene3D" id="3.10.50.10">
    <property type="match status" value="1"/>
</dbReference>
<evidence type="ECO:0000256" key="1">
    <source>
        <dbReference type="ARBA" id="ARBA00022801"/>
    </source>
</evidence>
<dbReference type="EMBL" id="AP028914">
    <property type="protein sequence ID" value="BES95157.1"/>
    <property type="molecule type" value="Genomic_DNA"/>
</dbReference>
<protein>
    <submittedName>
        <fullName evidence="7">Glyco_18</fullName>
    </submittedName>
</protein>
<accession>A0ABN7ASH5</accession>
<dbReference type="PANTHER" id="PTHR11177:SF403">
    <property type="entry name" value="CHITINASE 2-RELATED"/>
    <property type="match status" value="1"/>
</dbReference>
<dbReference type="InterPro" id="IPR001223">
    <property type="entry name" value="Glyco_hydro18_cat"/>
</dbReference>
<dbReference type="InterPro" id="IPR001579">
    <property type="entry name" value="Glyco_hydro_18_chit_AS"/>
</dbReference>
<proteinExistence type="inferred from homology"/>
<comment type="similarity">
    <text evidence="4">Belongs to the glycosyl hydrolase 18 family.</text>
</comment>
<dbReference type="Proteomes" id="UP001307889">
    <property type="component" value="Chromosome 6"/>
</dbReference>
<keyword evidence="8" id="KW-1185">Reference proteome</keyword>
<keyword evidence="1 3" id="KW-0378">Hydrolase</keyword>
<gene>
    <name evidence="7" type="ORF">NTJ_07967</name>
</gene>
<reference evidence="7 8" key="1">
    <citation type="submission" date="2023-09" db="EMBL/GenBank/DDBJ databases">
        <title>Nesidiocoris tenuis whole genome shotgun sequence.</title>
        <authorList>
            <person name="Shibata T."/>
            <person name="Shimoda M."/>
            <person name="Kobayashi T."/>
            <person name="Uehara T."/>
        </authorList>
    </citation>
    <scope>NUCLEOTIDE SEQUENCE [LARGE SCALE GENOMIC DNA]</scope>
    <source>
        <strain evidence="7 8">Japan</strain>
    </source>
</reference>
<dbReference type="SUPFAM" id="SSF54556">
    <property type="entry name" value="Chitinase insertion domain"/>
    <property type="match status" value="1"/>
</dbReference>
<evidence type="ECO:0000256" key="2">
    <source>
        <dbReference type="ARBA" id="ARBA00023295"/>
    </source>
</evidence>
<dbReference type="PROSITE" id="PS01095">
    <property type="entry name" value="GH18_1"/>
    <property type="match status" value="1"/>
</dbReference>
<evidence type="ECO:0000256" key="4">
    <source>
        <dbReference type="RuleBase" id="RU004453"/>
    </source>
</evidence>
<dbReference type="InterPro" id="IPR011583">
    <property type="entry name" value="Chitinase_II/V-like_cat"/>
</dbReference>
<dbReference type="Pfam" id="PF00704">
    <property type="entry name" value="Glyco_hydro_18"/>
    <property type="match status" value="1"/>
</dbReference>
<evidence type="ECO:0000256" key="5">
    <source>
        <dbReference type="SAM" id="SignalP"/>
    </source>
</evidence>
<evidence type="ECO:0000313" key="7">
    <source>
        <dbReference type="EMBL" id="BES95157.1"/>
    </source>
</evidence>
<sequence>MRSYFQFGVNCVTLLSLCFLFQYVGSLPSNMSAGRNGKVVVCYVGTWATYRPGKGAFNIDSIDPSLCSHLVYSFAGLDATNWKLKSLDPYNDLEENFGKGSYKKMTALKAANPHLKVTLAVGGWNEGSANYSEMAADQKKRSSFIASAIETIKKHDFDGFDLDWEFPTKRGGRPEDRENFIALLKDLRAALKPHGYILTAAISAGIETLKSGYKLKEVGDLLDYVHLMCYDYRGSWDSTTGANSPLGPVTDPLTVKSSVSFVLANGIPARKLVLGLPTYGRTFILETPPAEGEKRNLGERSKTGAGFQGPFTRTDGFMGYNELCLELKSSNWTVYWDDASSTPFAVNGDKVISFDNAKSIQLKTQYAMDQDLAGVLIWSMDTDDFHGDCSRPGDSDPKYPLLKTINDAILQGSLSPNNKSPNSSSAIDSCLFAILTALLISLKF</sequence>